<feature type="active site" evidence="5">
    <location>
        <position position="426"/>
    </location>
</feature>
<dbReference type="InterPro" id="IPR030391">
    <property type="entry name" value="MeTrfase_TrmA_CS"/>
</dbReference>
<keyword evidence="2 4" id="KW-0808">Transferase</keyword>
<comment type="caution">
    <text evidence="7">The sequence shown here is derived from an EMBL/GenBank/DDBJ whole genome shotgun (WGS) entry which is preliminary data.</text>
</comment>
<feature type="binding site" evidence="4">
    <location>
        <position position="354"/>
    </location>
    <ligand>
        <name>S-adenosyl-L-methionine</name>
        <dbReference type="ChEBI" id="CHEBI:59789"/>
    </ligand>
</feature>
<accession>A0A7V1LPI3</accession>
<dbReference type="FunFam" id="2.40.50.140:FF:000097">
    <property type="entry name" value="23S rRNA (uracil(1939)-C(5))-methyltransferase RlmD"/>
    <property type="match status" value="1"/>
</dbReference>
<dbReference type="Gene3D" id="3.40.50.150">
    <property type="entry name" value="Vaccinia Virus protein VP39"/>
    <property type="match status" value="1"/>
</dbReference>
<dbReference type="AlphaFoldDB" id="A0A7V1LPI3"/>
<dbReference type="PANTHER" id="PTHR11061:SF30">
    <property type="entry name" value="TRNA (URACIL(54)-C(5))-METHYLTRANSFERASE"/>
    <property type="match status" value="1"/>
</dbReference>
<dbReference type="PROSITE" id="PS51687">
    <property type="entry name" value="SAM_MT_RNA_M5U"/>
    <property type="match status" value="1"/>
</dbReference>
<evidence type="ECO:0000256" key="2">
    <source>
        <dbReference type="ARBA" id="ARBA00022679"/>
    </source>
</evidence>
<dbReference type="InterPro" id="IPR030390">
    <property type="entry name" value="MeTrfase_TrmA_AS"/>
</dbReference>
<evidence type="ECO:0000256" key="5">
    <source>
        <dbReference type="PROSITE-ProRule" id="PRU10015"/>
    </source>
</evidence>
<dbReference type="Pfam" id="PF05958">
    <property type="entry name" value="tRNA_U5-meth_tr"/>
    <property type="match status" value="1"/>
</dbReference>
<gene>
    <name evidence="7" type="primary">rlmD</name>
    <name evidence="7" type="ORF">ENJ10_14040</name>
</gene>
<dbReference type="PROSITE" id="PS01231">
    <property type="entry name" value="TRMA_2"/>
    <property type="match status" value="1"/>
</dbReference>
<dbReference type="Gene3D" id="2.40.50.1070">
    <property type="match status" value="1"/>
</dbReference>
<dbReference type="PROSITE" id="PS50926">
    <property type="entry name" value="TRAM"/>
    <property type="match status" value="1"/>
</dbReference>
<dbReference type="InterPro" id="IPR010280">
    <property type="entry name" value="U5_MeTrfase_fam"/>
</dbReference>
<evidence type="ECO:0000259" key="6">
    <source>
        <dbReference type="PROSITE" id="PS50926"/>
    </source>
</evidence>
<organism evidence="7">
    <name type="scientific">Caldithrix abyssi</name>
    <dbReference type="NCBI Taxonomy" id="187145"/>
    <lineage>
        <taxon>Bacteria</taxon>
        <taxon>Pseudomonadati</taxon>
        <taxon>Calditrichota</taxon>
        <taxon>Calditrichia</taxon>
        <taxon>Calditrichales</taxon>
        <taxon>Calditrichaceae</taxon>
        <taxon>Caldithrix</taxon>
    </lineage>
</organism>
<dbReference type="Gene3D" id="2.40.50.140">
    <property type="entry name" value="Nucleic acid-binding proteins"/>
    <property type="match status" value="1"/>
</dbReference>
<proteinExistence type="inferred from homology"/>
<evidence type="ECO:0000313" key="7">
    <source>
        <dbReference type="EMBL" id="HED11809.1"/>
    </source>
</evidence>
<dbReference type="Proteomes" id="UP000886005">
    <property type="component" value="Unassembled WGS sequence"/>
</dbReference>
<dbReference type="EMBL" id="DRLD01000396">
    <property type="protein sequence ID" value="HED11809.1"/>
    <property type="molecule type" value="Genomic_DNA"/>
</dbReference>
<comment type="similarity">
    <text evidence="4">Belongs to the class I-like SAM-binding methyltransferase superfamily. RNA M5U methyltransferase family.</text>
</comment>
<dbReference type="FunFam" id="3.40.50.150:FF:000009">
    <property type="entry name" value="23S rRNA (Uracil(1939)-C(5))-methyltransferase RlmD"/>
    <property type="match status" value="1"/>
</dbReference>
<dbReference type="InterPro" id="IPR029063">
    <property type="entry name" value="SAM-dependent_MTases_sf"/>
</dbReference>
<feature type="binding site" evidence="4">
    <location>
        <position position="333"/>
    </location>
    <ligand>
        <name>S-adenosyl-L-methionine</name>
        <dbReference type="ChEBI" id="CHEBI:59789"/>
    </ligand>
</feature>
<evidence type="ECO:0000256" key="4">
    <source>
        <dbReference type="PROSITE-ProRule" id="PRU01024"/>
    </source>
</evidence>
<sequence>MSENFVYPVKKGHDYTVTVESLAFGGKGIARVEEYVLFIRRALPGDVCRIRVTKRKRSFGEARILAIEQPSPLRQQPPCEHFEWCGGCTWQNMSYENQLMQKTAIVKQAFKRPDDLGDFPVLDTLPAARPYAYRNKMEFSFADRKWLTPQDLDNPEISKAFALGLHVPGTFDKILHIERCLLQSDPANDILKYVSRYAQEAGLPAYGIRSHEGLLRFLVLRQSRATGEIMVNLVTSRDAREELTPLARGLMNTFKEVASVVNNVNSRKAQIAQGEQEFLLAGKSSISDTIGPFTFDISANSFFQTNTDQAAKLYDVALEFAGLSGRETVWDLYCGTGTITLFLARKAKQVYGFEIVPGAIEDARNNARRYNAGNIEWFAGDVREHMKSVAETPDVLVTDPPRAGMHPEVVETILEVKPGRIVYVSCNPTTMARDMKTLQQAYNVVRVQPVDMFPQTYHIETVALLELKPG</sequence>
<dbReference type="FunFam" id="2.40.50.1070:FF:000003">
    <property type="entry name" value="23S rRNA (Uracil-5-)-methyltransferase RumA"/>
    <property type="match status" value="1"/>
</dbReference>
<feature type="binding site" evidence="4">
    <location>
        <position position="399"/>
    </location>
    <ligand>
        <name>S-adenosyl-L-methionine</name>
        <dbReference type="ChEBI" id="CHEBI:59789"/>
    </ligand>
</feature>
<name>A0A7V1LPI3_CALAY</name>
<dbReference type="NCBIfam" id="TIGR00479">
    <property type="entry name" value="rumA"/>
    <property type="match status" value="1"/>
</dbReference>
<dbReference type="SUPFAM" id="SSF53335">
    <property type="entry name" value="S-adenosyl-L-methionine-dependent methyltransferases"/>
    <property type="match status" value="1"/>
</dbReference>
<evidence type="ECO:0000256" key="3">
    <source>
        <dbReference type="ARBA" id="ARBA00022691"/>
    </source>
</evidence>
<dbReference type="CDD" id="cd02440">
    <property type="entry name" value="AdoMet_MTases"/>
    <property type="match status" value="1"/>
</dbReference>
<dbReference type="Pfam" id="PF01938">
    <property type="entry name" value="TRAM"/>
    <property type="match status" value="1"/>
</dbReference>
<protein>
    <submittedName>
        <fullName evidence="7">23S rRNA (Uracil(1939)-C(5))-methyltransferase RlmD</fullName>
        <ecNumber evidence="7">2.1.1.190</ecNumber>
    </submittedName>
</protein>
<dbReference type="GO" id="GO:0070041">
    <property type="term" value="F:rRNA (uridine-C5-)-methyltransferase activity"/>
    <property type="evidence" value="ECO:0007669"/>
    <property type="project" value="UniProtKB-ARBA"/>
</dbReference>
<feature type="active site" description="Nucleophile" evidence="4">
    <location>
        <position position="426"/>
    </location>
</feature>
<dbReference type="InterPro" id="IPR012340">
    <property type="entry name" value="NA-bd_OB-fold"/>
</dbReference>
<keyword evidence="3 4" id="KW-0949">S-adenosyl-L-methionine</keyword>
<feature type="binding site" evidence="4">
    <location>
        <position position="304"/>
    </location>
    <ligand>
        <name>S-adenosyl-L-methionine</name>
        <dbReference type="ChEBI" id="CHEBI:59789"/>
    </ligand>
</feature>
<evidence type="ECO:0000256" key="1">
    <source>
        <dbReference type="ARBA" id="ARBA00022603"/>
    </source>
</evidence>
<feature type="domain" description="TRAM" evidence="6">
    <location>
        <begin position="8"/>
        <end position="66"/>
    </location>
</feature>
<dbReference type="PANTHER" id="PTHR11061">
    <property type="entry name" value="RNA M5U METHYLTRANSFERASE"/>
    <property type="match status" value="1"/>
</dbReference>
<dbReference type="SUPFAM" id="SSF50249">
    <property type="entry name" value="Nucleic acid-binding proteins"/>
    <property type="match status" value="1"/>
</dbReference>
<reference evidence="7" key="1">
    <citation type="journal article" date="2020" name="mSystems">
        <title>Genome- and Community-Level Interaction Insights into Carbon Utilization and Element Cycling Functions of Hydrothermarchaeota in Hydrothermal Sediment.</title>
        <authorList>
            <person name="Zhou Z."/>
            <person name="Liu Y."/>
            <person name="Xu W."/>
            <person name="Pan J."/>
            <person name="Luo Z.H."/>
            <person name="Li M."/>
        </authorList>
    </citation>
    <scope>NUCLEOTIDE SEQUENCE [LARGE SCALE GENOMIC DNA]</scope>
    <source>
        <strain evidence="7">HyVt-456</strain>
    </source>
</reference>
<dbReference type="EC" id="2.1.1.190" evidence="7"/>
<keyword evidence="1 4" id="KW-0489">Methyltransferase</keyword>
<dbReference type="PROSITE" id="PS01230">
    <property type="entry name" value="TRMA_1"/>
    <property type="match status" value="1"/>
</dbReference>
<dbReference type="InterPro" id="IPR002792">
    <property type="entry name" value="TRAM_dom"/>
</dbReference>